<proteinExistence type="predicted"/>
<reference evidence="2 3" key="1">
    <citation type="submission" date="2021-01" db="EMBL/GenBank/DDBJ databases">
        <title>Genomic Encyclopedia of Type Strains, Phase IV (KMG-IV): sequencing the most valuable type-strain genomes for metagenomic binning, comparative biology and taxonomic classification.</title>
        <authorList>
            <person name="Goeker M."/>
        </authorList>
    </citation>
    <scope>NUCLEOTIDE SEQUENCE [LARGE SCALE GENOMIC DNA]</scope>
    <source>
        <strain evidence="2 3">DSM 24834</strain>
    </source>
</reference>
<gene>
    <name evidence="2" type="ORF">JOC86_003474</name>
</gene>
<evidence type="ECO:0000313" key="2">
    <source>
        <dbReference type="EMBL" id="MBM7586922.1"/>
    </source>
</evidence>
<protein>
    <submittedName>
        <fullName evidence="2">Uncharacterized protein</fullName>
    </submittedName>
</protein>
<name>A0ABS2NGD4_9BACI</name>
<dbReference type="RefSeq" id="WP_205174089.1">
    <property type="nucleotide sequence ID" value="NZ_JAFBDZ010000003.1"/>
</dbReference>
<accession>A0ABS2NGD4</accession>
<sequence length="45" mass="5239">MQSRNLNKIYRQQKSMPMGAKKEQRKKMEASRTKFKFKGCGCGAK</sequence>
<evidence type="ECO:0000313" key="3">
    <source>
        <dbReference type="Proteomes" id="UP001646157"/>
    </source>
</evidence>
<feature type="region of interest" description="Disordered" evidence="1">
    <location>
        <begin position="1"/>
        <end position="31"/>
    </location>
</feature>
<feature type="compositionally biased region" description="Polar residues" evidence="1">
    <location>
        <begin position="1"/>
        <end position="15"/>
    </location>
</feature>
<dbReference type="EMBL" id="JAFBDZ010000003">
    <property type="protein sequence ID" value="MBM7586922.1"/>
    <property type="molecule type" value="Genomic_DNA"/>
</dbReference>
<feature type="compositionally biased region" description="Basic and acidic residues" evidence="1">
    <location>
        <begin position="20"/>
        <end position="31"/>
    </location>
</feature>
<comment type="caution">
    <text evidence="2">The sequence shown here is derived from an EMBL/GenBank/DDBJ whole genome shotgun (WGS) entry which is preliminary data.</text>
</comment>
<keyword evidence="3" id="KW-1185">Reference proteome</keyword>
<evidence type="ECO:0000256" key="1">
    <source>
        <dbReference type="SAM" id="MobiDB-lite"/>
    </source>
</evidence>
<organism evidence="2 3">
    <name type="scientific">Rossellomorea pakistanensis</name>
    <dbReference type="NCBI Taxonomy" id="992288"/>
    <lineage>
        <taxon>Bacteria</taxon>
        <taxon>Bacillati</taxon>
        <taxon>Bacillota</taxon>
        <taxon>Bacilli</taxon>
        <taxon>Bacillales</taxon>
        <taxon>Bacillaceae</taxon>
        <taxon>Rossellomorea</taxon>
    </lineage>
</organism>
<dbReference type="Proteomes" id="UP001646157">
    <property type="component" value="Unassembled WGS sequence"/>
</dbReference>